<reference evidence="2 3" key="1">
    <citation type="submission" date="2023-10" db="EMBL/GenBank/DDBJ databases">
        <title>Noviherbaspirillum sp. CPCC 100848 genome assembly.</title>
        <authorList>
            <person name="Li X.Y."/>
            <person name="Fang X.M."/>
        </authorList>
    </citation>
    <scope>NUCLEOTIDE SEQUENCE [LARGE SCALE GENOMIC DNA]</scope>
    <source>
        <strain evidence="2 3">CPCC 100848</strain>
    </source>
</reference>
<feature type="region of interest" description="Disordered" evidence="1">
    <location>
        <begin position="42"/>
        <end position="94"/>
    </location>
</feature>
<evidence type="ECO:0000313" key="3">
    <source>
        <dbReference type="Proteomes" id="UP001352263"/>
    </source>
</evidence>
<dbReference type="Proteomes" id="UP001352263">
    <property type="component" value="Unassembled WGS sequence"/>
</dbReference>
<organism evidence="2 3">
    <name type="scientific">Noviherbaspirillum album</name>
    <dbReference type="NCBI Taxonomy" id="3080276"/>
    <lineage>
        <taxon>Bacteria</taxon>
        <taxon>Pseudomonadati</taxon>
        <taxon>Pseudomonadota</taxon>
        <taxon>Betaproteobacteria</taxon>
        <taxon>Burkholderiales</taxon>
        <taxon>Oxalobacteraceae</taxon>
        <taxon>Noviherbaspirillum</taxon>
    </lineage>
</organism>
<gene>
    <name evidence="2" type="ORF">RY831_32410</name>
</gene>
<evidence type="ECO:0000256" key="1">
    <source>
        <dbReference type="SAM" id="MobiDB-lite"/>
    </source>
</evidence>
<dbReference type="RefSeq" id="WP_326510424.1">
    <property type="nucleotide sequence ID" value="NZ_JAWIIV010000082.1"/>
</dbReference>
<keyword evidence="3" id="KW-1185">Reference proteome</keyword>
<dbReference type="EMBL" id="JAWIIV010000082">
    <property type="protein sequence ID" value="MEC4723822.1"/>
    <property type="molecule type" value="Genomic_DNA"/>
</dbReference>
<feature type="compositionally biased region" description="Polar residues" evidence="1">
    <location>
        <begin position="62"/>
        <end position="82"/>
    </location>
</feature>
<protein>
    <submittedName>
        <fullName evidence="2">Uncharacterized protein</fullName>
    </submittedName>
</protein>
<feature type="compositionally biased region" description="Low complexity" evidence="1">
    <location>
        <begin position="52"/>
        <end position="61"/>
    </location>
</feature>
<evidence type="ECO:0000313" key="2">
    <source>
        <dbReference type="EMBL" id="MEC4723822.1"/>
    </source>
</evidence>
<comment type="caution">
    <text evidence="2">The sequence shown here is derived from an EMBL/GenBank/DDBJ whole genome shotgun (WGS) entry which is preliminary data.</text>
</comment>
<accession>A0ABU6JKK2</accession>
<name>A0ABU6JKK2_9BURK</name>
<proteinExistence type="predicted"/>
<sequence>MANIGSAAQAVKLELMHARQGMEYYAKLVENLEGVLETLTNIDGTSTSGRSKAPTAKAAKTSGRTTSKSKAPATRNTRQSRLPPTGRDFWPTLLTDTPQPASEIFKAALNALGVKPSAEDRKKLAQRMSNALSVMSKNGEINAEGKHRERLYSKKAVVH</sequence>